<feature type="transmembrane region" description="Helical" evidence="2">
    <location>
        <begin position="873"/>
        <end position="891"/>
    </location>
</feature>
<feature type="transmembrane region" description="Helical" evidence="2">
    <location>
        <begin position="897"/>
        <end position="920"/>
    </location>
</feature>
<feature type="transmembrane region" description="Helical" evidence="2">
    <location>
        <begin position="553"/>
        <end position="574"/>
    </location>
</feature>
<evidence type="ECO:0008006" key="4">
    <source>
        <dbReference type="Google" id="ProtNLM"/>
    </source>
</evidence>
<feature type="transmembrane region" description="Helical" evidence="2">
    <location>
        <begin position="668"/>
        <end position="691"/>
    </location>
</feature>
<reference evidence="3" key="1">
    <citation type="submission" date="2018-06" db="EMBL/GenBank/DDBJ databases">
        <authorList>
            <person name="Zhirakovskaya E."/>
        </authorList>
    </citation>
    <scope>NUCLEOTIDE SEQUENCE</scope>
</reference>
<proteinExistence type="predicted"/>
<feature type="transmembrane region" description="Helical" evidence="2">
    <location>
        <begin position="277"/>
        <end position="294"/>
    </location>
</feature>
<evidence type="ECO:0000256" key="2">
    <source>
        <dbReference type="SAM" id="Phobius"/>
    </source>
</evidence>
<accession>A0A3B0ZV86</accession>
<feature type="transmembrane region" description="Helical" evidence="2">
    <location>
        <begin position="410"/>
        <end position="429"/>
    </location>
</feature>
<dbReference type="PANTHER" id="PTHR38434">
    <property type="entry name" value="BLL2549 PROTEIN"/>
    <property type="match status" value="1"/>
</dbReference>
<dbReference type="PIRSF" id="PIRSF035905">
    <property type="entry name" value="UCP035905_mp"/>
    <property type="match status" value="1"/>
</dbReference>
<feature type="transmembrane region" description="Helical" evidence="2">
    <location>
        <begin position="488"/>
        <end position="506"/>
    </location>
</feature>
<feature type="transmembrane region" description="Helical" evidence="2">
    <location>
        <begin position="846"/>
        <end position="866"/>
    </location>
</feature>
<dbReference type="Pfam" id="PF10101">
    <property type="entry name" value="DUF2339"/>
    <property type="match status" value="1"/>
</dbReference>
<feature type="transmembrane region" description="Helical" evidence="2">
    <location>
        <begin position="580"/>
        <end position="600"/>
    </location>
</feature>
<feature type="transmembrane region" description="Helical" evidence="2">
    <location>
        <begin position="197"/>
        <end position="215"/>
    </location>
</feature>
<feature type="transmembrane region" description="Helical" evidence="2">
    <location>
        <begin position="441"/>
        <end position="460"/>
    </location>
</feature>
<keyword evidence="2" id="KW-0472">Membrane</keyword>
<sequence>MSVSGIILAVVIGVFGAFAGNGFGGLIIGAIVGYCLGAVITLSGRVNQLGKKLLKLDDLVLTLKYELWEKTKGTPDASVAETTPTDVVKPAEPVKQQTPEPVPPPPAEVKRPVPMQKQTTARPAPLQPQQQTTHPLPSSSPPRFEENVIDKAMAYIHKFFTDGNVVVKVGMLFLIIGVGFLLKYAYDEQLFTVSMPVRFTGAALLGLALVIFGWRFRDSKRLYALVLQGGGIGVMYLTVFGATKFFSMIPISMAFIIMVGLVAFSAMLAILQNAKSLALFGAIGGFLAPVLLSTGEGNHVVLFSYYTLLNVGILAIAWFKSWRELNLLGFIFTFGIAGIWGASRYTTADFYTTEPFLIIYFLMYVAIAILYAFRQPPELKGYIDGSLIFGVPVISFGYQAAIVFDTFQTGMSVAFSALAMGGFYIALASSLWRRGPPGMRLLSESFLALGVVFASLAIPLALDGRWSSAAWALEGAALVWVGIRQHRVLPRLFGVLLQFGAGYFFLSDFHPSESSIPVLNGFYLGGVIISISALFASYSLYKNIDTIRWYEKPVHIILFVWGLIWWFVMGLIEVESSVRSVYLVNSSFAFITLSLYLCYVTQFWTQWKMMRLPVLANLYVMLLMLFVGVIFRLDHPFEDFGSIVWLVSLTLQYWYLYRYRDEVSQPVLQWQHIMTFWLVIILFTWEGVYAIDKLVSGGDAWRDIMYVLVPALFMFALLMVAKKISWPFKQHYLWYISHAAAPVMFALTFVAAGFALLHEGNAWPVNYIPVMNPIDLVVLFLLYLLVVWRIALAKVESRIANMIITKQFYYVLAGLGFVWLNGMLARTIHHWFDVRYSLHSLLSSDLFQGSISVLWTVLALTIMTVASRRLSRHLWFIGLGLFIIVAAKLFLFDIANAGALAMAISITVVGVLAVIFGYYLSPLPPQKEGEQA</sequence>
<dbReference type="InterPro" id="IPR014600">
    <property type="entry name" value="UCP035905_mem"/>
</dbReference>
<protein>
    <recommendedName>
        <fullName evidence="4">DUF2339 domain-containing protein</fullName>
    </recommendedName>
</protein>
<feature type="transmembrane region" description="Helical" evidence="2">
    <location>
        <begin position="300"/>
        <end position="318"/>
    </location>
</feature>
<feature type="transmembrane region" description="Helical" evidence="2">
    <location>
        <begin position="26"/>
        <end position="46"/>
    </location>
</feature>
<keyword evidence="2" id="KW-0812">Transmembrane</keyword>
<feature type="transmembrane region" description="Helical" evidence="2">
    <location>
        <begin position="733"/>
        <end position="756"/>
    </location>
</feature>
<feature type="transmembrane region" description="Helical" evidence="2">
    <location>
        <begin position="639"/>
        <end position="656"/>
    </location>
</feature>
<feature type="transmembrane region" description="Helical" evidence="2">
    <location>
        <begin position="466"/>
        <end position="483"/>
    </location>
</feature>
<feature type="transmembrane region" description="Helical" evidence="2">
    <location>
        <begin position="248"/>
        <end position="270"/>
    </location>
</feature>
<feature type="transmembrane region" description="Helical" evidence="2">
    <location>
        <begin position="385"/>
        <end position="404"/>
    </location>
</feature>
<dbReference type="PANTHER" id="PTHR38434:SF1">
    <property type="entry name" value="BLL2549 PROTEIN"/>
    <property type="match status" value="1"/>
</dbReference>
<feature type="transmembrane region" description="Helical" evidence="2">
    <location>
        <begin position="776"/>
        <end position="795"/>
    </location>
</feature>
<feature type="compositionally biased region" description="Low complexity" evidence="1">
    <location>
        <begin position="112"/>
        <end position="137"/>
    </location>
</feature>
<gene>
    <name evidence="3" type="ORF">MNBD_GAMMA21-335</name>
</gene>
<dbReference type="InterPro" id="IPR019286">
    <property type="entry name" value="DUF2339_TM"/>
</dbReference>
<feature type="transmembrane region" description="Helical" evidence="2">
    <location>
        <begin position="165"/>
        <end position="185"/>
    </location>
</feature>
<feature type="region of interest" description="Disordered" evidence="1">
    <location>
        <begin position="74"/>
        <end position="143"/>
    </location>
</feature>
<feature type="transmembrane region" description="Helical" evidence="2">
    <location>
        <begin position="355"/>
        <end position="373"/>
    </location>
</feature>
<name>A0A3B0ZV86_9ZZZZ</name>
<feature type="transmembrane region" description="Helical" evidence="2">
    <location>
        <begin position="807"/>
        <end position="826"/>
    </location>
</feature>
<feature type="transmembrane region" description="Helical" evidence="2">
    <location>
        <begin position="222"/>
        <end position="242"/>
    </location>
</feature>
<feature type="transmembrane region" description="Helical" evidence="2">
    <location>
        <begin position="612"/>
        <end position="633"/>
    </location>
</feature>
<evidence type="ECO:0000313" key="3">
    <source>
        <dbReference type="EMBL" id="VAW91332.1"/>
    </source>
</evidence>
<organism evidence="3">
    <name type="scientific">hydrothermal vent metagenome</name>
    <dbReference type="NCBI Taxonomy" id="652676"/>
    <lineage>
        <taxon>unclassified sequences</taxon>
        <taxon>metagenomes</taxon>
        <taxon>ecological metagenomes</taxon>
    </lineage>
</organism>
<dbReference type="EMBL" id="UOFR01000010">
    <property type="protein sequence ID" value="VAW91332.1"/>
    <property type="molecule type" value="Genomic_DNA"/>
</dbReference>
<feature type="transmembrane region" description="Helical" evidence="2">
    <location>
        <begin position="518"/>
        <end position="541"/>
    </location>
</feature>
<dbReference type="AlphaFoldDB" id="A0A3B0ZV86"/>
<evidence type="ECO:0000256" key="1">
    <source>
        <dbReference type="SAM" id="MobiDB-lite"/>
    </source>
</evidence>
<feature type="transmembrane region" description="Helical" evidence="2">
    <location>
        <begin position="703"/>
        <end position="721"/>
    </location>
</feature>
<keyword evidence="2" id="KW-1133">Transmembrane helix</keyword>
<feature type="transmembrane region" description="Helical" evidence="2">
    <location>
        <begin position="325"/>
        <end position="343"/>
    </location>
</feature>